<dbReference type="RefSeq" id="XP_042563188.1">
    <property type="nucleotide sequence ID" value="XM_042707254.1"/>
</dbReference>
<dbReference type="InterPro" id="IPR048377">
    <property type="entry name" value="TEX55_DD"/>
</dbReference>
<dbReference type="OrthoDB" id="522106at2759"/>
<dbReference type="Pfam" id="PF17819">
    <property type="entry name" value="Tex55"/>
    <property type="match status" value="1"/>
</dbReference>
<evidence type="ECO:0000313" key="1">
    <source>
        <dbReference type="Proteomes" id="UP000515152"/>
    </source>
</evidence>
<accession>A0A8M1KLD6</accession>
<dbReference type="GeneID" id="122132585"/>
<reference evidence="2" key="1">
    <citation type="submission" date="2025-08" db="UniProtKB">
        <authorList>
            <consortium name="RefSeq"/>
        </authorList>
    </citation>
    <scope>IDENTIFICATION</scope>
</reference>
<dbReference type="PANTHER" id="PTHR47110:SF3">
    <property type="entry name" value="TESTIS-SPECIFIC EXPRESSED PROTEIN 55-LIKE"/>
    <property type="match status" value="1"/>
</dbReference>
<gene>
    <name evidence="2" type="primary">LOC122132585</name>
</gene>
<dbReference type="KEGG" id="char:122132585"/>
<name>A0A8M1KLD6_CLUHA</name>
<dbReference type="Proteomes" id="UP000515152">
    <property type="component" value="Unplaced"/>
</dbReference>
<organism evidence="1 2">
    <name type="scientific">Clupea harengus</name>
    <name type="common">Atlantic herring</name>
    <dbReference type="NCBI Taxonomy" id="7950"/>
    <lineage>
        <taxon>Eukaryota</taxon>
        <taxon>Metazoa</taxon>
        <taxon>Chordata</taxon>
        <taxon>Craniata</taxon>
        <taxon>Vertebrata</taxon>
        <taxon>Euteleostomi</taxon>
        <taxon>Actinopterygii</taxon>
        <taxon>Neopterygii</taxon>
        <taxon>Teleostei</taxon>
        <taxon>Clupei</taxon>
        <taxon>Clupeiformes</taxon>
        <taxon>Clupeoidei</taxon>
        <taxon>Clupeidae</taxon>
        <taxon>Clupea</taxon>
    </lineage>
</organism>
<proteinExistence type="predicted"/>
<dbReference type="AlphaFoldDB" id="A0A8M1KLD6"/>
<dbReference type="InterPro" id="IPR040760">
    <property type="entry name" value="Tex55"/>
</dbReference>
<sequence>MCYYGPHRNLQVMSNTEKVLITETDGSTALKNATFTDPYENAVRYMEKHNILQMFQEIAEKLVFDRPRDPLQAMLEQVQRKIKDREESRKSE</sequence>
<keyword evidence="1" id="KW-1185">Reference proteome</keyword>
<dbReference type="CDD" id="cd22975">
    <property type="entry name" value="DD_TEX55"/>
    <property type="match status" value="1"/>
</dbReference>
<protein>
    <submittedName>
        <fullName evidence="2">Testis-specific expressed protein 55-like isoform X1</fullName>
    </submittedName>
</protein>
<dbReference type="PANTHER" id="PTHR47110">
    <property type="entry name" value="TESTIS-SPECIFIC EXPRESSED PROTEIN 55"/>
    <property type="match status" value="1"/>
</dbReference>
<evidence type="ECO:0000313" key="2">
    <source>
        <dbReference type="RefSeq" id="XP_042563188.1"/>
    </source>
</evidence>